<dbReference type="PANTHER" id="PTHR44051:SF3">
    <property type="entry name" value="TRANSCRIPTIONAL REGULATOR URE2"/>
    <property type="match status" value="1"/>
</dbReference>
<comment type="similarity">
    <text evidence="1">Belongs to the GST superfamily.</text>
</comment>
<organism evidence="8 9">
    <name type="scientific">Aureobasidium pullulans</name>
    <name type="common">Black yeast</name>
    <name type="synonym">Pullularia pullulans</name>
    <dbReference type="NCBI Taxonomy" id="5580"/>
    <lineage>
        <taxon>Eukaryota</taxon>
        <taxon>Fungi</taxon>
        <taxon>Dikarya</taxon>
        <taxon>Ascomycota</taxon>
        <taxon>Pezizomycotina</taxon>
        <taxon>Dothideomycetes</taxon>
        <taxon>Dothideomycetidae</taxon>
        <taxon>Dothideales</taxon>
        <taxon>Saccotheciaceae</taxon>
        <taxon>Aureobasidium</taxon>
    </lineage>
</organism>
<comment type="caution">
    <text evidence="8">The sequence shown here is derived from an EMBL/GenBank/DDBJ whole genome shotgun (WGS) entry which is preliminary data.</text>
</comment>
<proteinExistence type="inferred from homology"/>
<evidence type="ECO:0000256" key="5">
    <source>
        <dbReference type="ARBA" id="ARBA00060024"/>
    </source>
</evidence>
<dbReference type="AlphaFoldDB" id="A0A4S8ZAK5"/>
<evidence type="ECO:0000259" key="6">
    <source>
        <dbReference type="PROSITE" id="PS50404"/>
    </source>
</evidence>
<dbReference type="Gene3D" id="1.20.1050.130">
    <property type="match status" value="1"/>
</dbReference>
<evidence type="ECO:0000256" key="2">
    <source>
        <dbReference type="ARBA" id="ARBA00012452"/>
    </source>
</evidence>
<accession>A0A4S8ZAK5</accession>
<dbReference type="EC" id="2.5.1.18" evidence="2"/>
<dbReference type="InterPro" id="IPR036282">
    <property type="entry name" value="Glutathione-S-Trfase_C_sf"/>
</dbReference>
<reference evidence="8 9" key="1">
    <citation type="submission" date="2018-10" db="EMBL/GenBank/DDBJ databases">
        <title>Fifty Aureobasidium pullulans genomes reveal a recombining polyextremotolerant generalist.</title>
        <authorList>
            <person name="Gostincar C."/>
            <person name="Turk M."/>
            <person name="Zajc J."/>
            <person name="Gunde-Cimerman N."/>
        </authorList>
    </citation>
    <scope>NUCLEOTIDE SEQUENCE [LARGE SCALE GENOMIC DNA]</scope>
    <source>
        <strain evidence="8 9">EXF-10659</strain>
    </source>
</reference>
<dbReference type="InterPro" id="IPR004046">
    <property type="entry name" value="GST_C"/>
</dbReference>
<dbReference type="SFLD" id="SFLDG00358">
    <property type="entry name" value="Main_(cytGST)"/>
    <property type="match status" value="1"/>
</dbReference>
<comment type="function">
    <text evidence="5">Involved in the oxidative stress response and detoxification.</text>
</comment>
<dbReference type="SUPFAM" id="SSF47616">
    <property type="entry name" value="GST C-terminal domain-like"/>
    <property type="match status" value="1"/>
</dbReference>
<evidence type="ECO:0000256" key="1">
    <source>
        <dbReference type="ARBA" id="ARBA00007409"/>
    </source>
</evidence>
<dbReference type="SFLD" id="SFLDG01151">
    <property type="entry name" value="Main.2:_Nu-like"/>
    <property type="match status" value="1"/>
</dbReference>
<dbReference type="PROSITE" id="PS50405">
    <property type="entry name" value="GST_CTER"/>
    <property type="match status" value="1"/>
</dbReference>
<evidence type="ECO:0000259" key="7">
    <source>
        <dbReference type="PROSITE" id="PS50405"/>
    </source>
</evidence>
<dbReference type="EMBL" id="QZAO01000553">
    <property type="protein sequence ID" value="THW63833.1"/>
    <property type="molecule type" value="Genomic_DNA"/>
</dbReference>
<feature type="domain" description="GST N-terminal" evidence="6">
    <location>
        <begin position="26"/>
        <end position="107"/>
    </location>
</feature>
<dbReference type="SFLD" id="SFLDS00019">
    <property type="entry name" value="Glutathione_Transferase_(cytos"/>
    <property type="match status" value="1"/>
</dbReference>
<feature type="domain" description="GST C-terminal" evidence="7">
    <location>
        <begin position="113"/>
        <end position="248"/>
    </location>
</feature>
<dbReference type="CDD" id="cd03048">
    <property type="entry name" value="GST_N_Ure2p_like"/>
    <property type="match status" value="1"/>
</dbReference>
<dbReference type="Pfam" id="PF13409">
    <property type="entry name" value="GST_N_2"/>
    <property type="match status" value="1"/>
</dbReference>
<dbReference type="Proteomes" id="UP000308802">
    <property type="component" value="Unassembled WGS sequence"/>
</dbReference>
<dbReference type="InterPro" id="IPR004045">
    <property type="entry name" value="Glutathione_S-Trfase_N"/>
</dbReference>
<dbReference type="PANTHER" id="PTHR44051">
    <property type="entry name" value="GLUTATHIONE S-TRANSFERASE-RELATED"/>
    <property type="match status" value="1"/>
</dbReference>
<comment type="catalytic activity">
    <reaction evidence="4">
        <text>RX + glutathione = an S-substituted glutathione + a halide anion + H(+)</text>
        <dbReference type="Rhea" id="RHEA:16437"/>
        <dbReference type="ChEBI" id="CHEBI:15378"/>
        <dbReference type="ChEBI" id="CHEBI:16042"/>
        <dbReference type="ChEBI" id="CHEBI:17792"/>
        <dbReference type="ChEBI" id="CHEBI:57925"/>
        <dbReference type="ChEBI" id="CHEBI:90779"/>
        <dbReference type="EC" id="2.5.1.18"/>
    </reaction>
</comment>
<dbReference type="InterPro" id="IPR010987">
    <property type="entry name" value="Glutathione-S-Trfase_C-like"/>
</dbReference>
<dbReference type="GO" id="GO:0004364">
    <property type="term" value="F:glutathione transferase activity"/>
    <property type="evidence" value="ECO:0007669"/>
    <property type="project" value="UniProtKB-EC"/>
</dbReference>
<evidence type="ECO:0000256" key="3">
    <source>
        <dbReference type="ARBA" id="ARBA00022679"/>
    </source>
</evidence>
<protein>
    <recommendedName>
        <fullName evidence="2">glutathione transferase</fullName>
        <ecNumber evidence="2">2.5.1.18</ecNumber>
    </recommendedName>
</protein>
<sequence length="248" mass="29037">MGTCKLNTENAETLPPASTSWNLRITPILLHGHAGGPNPWKVVLLLKELNIPYEHKLWDFPDLKKPEYEKLCPNGRTPTIEDPNTGITLWESGAILEYLIEEYDKENKFTYTSSPEKYQLKQWLHFQVSGQGPYFGQRVWFNIYHADKIPSAIDRYSKEIKRVLTVLDKHLKDQGTDYLVGDKYTYADLAFIPWNLLLPFIFGEESEAFHAEVKKELPTYHAWFERIMARPASQEMKKEREKNFEKKE</sequence>
<gene>
    <name evidence="8" type="ORF">D6D19_09579</name>
</gene>
<evidence type="ECO:0000313" key="8">
    <source>
        <dbReference type="EMBL" id="THW63833.1"/>
    </source>
</evidence>
<evidence type="ECO:0000256" key="4">
    <source>
        <dbReference type="ARBA" id="ARBA00047960"/>
    </source>
</evidence>
<dbReference type="SUPFAM" id="SSF52833">
    <property type="entry name" value="Thioredoxin-like"/>
    <property type="match status" value="1"/>
</dbReference>
<evidence type="ECO:0000313" key="9">
    <source>
        <dbReference type="Proteomes" id="UP000308802"/>
    </source>
</evidence>
<dbReference type="InterPro" id="IPR040079">
    <property type="entry name" value="Glutathione_S-Trfase"/>
</dbReference>
<name>A0A4S8ZAK5_AURPU</name>
<dbReference type="FunFam" id="1.20.1050.130:FF:000016">
    <property type="entry name" value="Glutathione S-transferase 1"/>
    <property type="match status" value="1"/>
</dbReference>
<dbReference type="GO" id="GO:0005634">
    <property type="term" value="C:nucleus"/>
    <property type="evidence" value="ECO:0007669"/>
    <property type="project" value="UniProtKB-ARBA"/>
</dbReference>
<dbReference type="PROSITE" id="PS50404">
    <property type="entry name" value="GST_NTER"/>
    <property type="match status" value="1"/>
</dbReference>
<dbReference type="InterPro" id="IPR036249">
    <property type="entry name" value="Thioredoxin-like_sf"/>
</dbReference>
<dbReference type="CDD" id="cd10293">
    <property type="entry name" value="GST_C_Ure2p"/>
    <property type="match status" value="1"/>
</dbReference>
<dbReference type="GO" id="GO:0005737">
    <property type="term" value="C:cytoplasm"/>
    <property type="evidence" value="ECO:0007669"/>
    <property type="project" value="UniProtKB-ARBA"/>
</dbReference>
<keyword evidence="3 8" id="KW-0808">Transferase</keyword>
<dbReference type="Pfam" id="PF00043">
    <property type="entry name" value="GST_C"/>
    <property type="match status" value="1"/>
</dbReference>